<organism evidence="6 7">
    <name type="scientific">Hyphodiscus hymeniophilus</name>
    <dbReference type="NCBI Taxonomy" id="353542"/>
    <lineage>
        <taxon>Eukaryota</taxon>
        <taxon>Fungi</taxon>
        <taxon>Dikarya</taxon>
        <taxon>Ascomycota</taxon>
        <taxon>Pezizomycotina</taxon>
        <taxon>Leotiomycetes</taxon>
        <taxon>Helotiales</taxon>
        <taxon>Hyphodiscaceae</taxon>
        <taxon>Hyphodiscus</taxon>
    </lineage>
</organism>
<dbReference type="EMBL" id="VNKQ01000010">
    <property type="protein sequence ID" value="KAG0648190.1"/>
    <property type="molecule type" value="Genomic_DNA"/>
</dbReference>
<feature type="region of interest" description="Disordered" evidence="4">
    <location>
        <begin position="939"/>
        <end position="971"/>
    </location>
</feature>
<dbReference type="GO" id="GO:0005856">
    <property type="term" value="C:cytoskeleton"/>
    <property type="evidence" value="ECO:0007669"/>
    <property type="project" value="UniProtKB-SubCell"/>
</dbReference>
<feature type="region of interest" description="Disordered" evidence="4">
    <location>
        <begin position="403"/>
        <end position="451"/>
    </location>
</feature>
<evidence type="ECO:0000256" key="3">
    <source>
        <dbReference type="ARBA" id="ARBA00023212"/>
    </source>
</evidence>
<dbReference type="SUPFAM" id="SSF143575">
    <property type="entry name" value="GAS2 domain-like"/>
    <property type="match status" value="1"/>
</dbReference>
<feature type="region of interest" description="Disordered" evidence="4">
    <location>
        <begin position="517"/>
        <end position="541"/>
    </location>
</feature>
<dbReference type="Proteomes" id="UP000785200">
    <property type="component" value="Unassembled WGS sequence"/>
</dbReference>
<feature type="compositionally biased region" description="Polar residues" evidence="4">
    <location>
        <begin position="527"/>
        <end position="538"/>
    </location>
</feature>
<feature type="compositionally biased region" description="Polar residues" evidence="4">
    <location>
        <begin position="824"/>
        <end position="835"/>
    </location>
</feature>
<feature type="region of interest" description="Disordered" evidence="4">
    <location>
        <begin position="675"/>
        <end position="708"/>
    </location>
</feature>
<evidence type="ECO:0000256" key="4">
    <source>
        <dbReference type="SAM" id="MobiDB-lite"/>
    </source>
</evidence>
<dbReference type="AlphaFoldDB" id="A0A9P6VI90"/>
<dbReference type="InterPro" id="IPR036534">
    <property type="entry name" value="GAR_dom_sf"/>
</dbReference>
<dbReference type="GO" id="GO:0008017">
    <property type="term" value="F:microtubule binding"/>
    <property type="evidence" value="ECO:0007669"/>
    <property type="project" value="InterPro"/>
</dbReference>
<comment type="subcellular location">
    <subcellularLocation>
        <location evidence="1">Cytoplasm</location>
        <location evidence="1">Cytoskeleton</location>
    </subcellularLocation>
</comment>
<evidence type="ECO:0000256" key="1">
    <source>
        <dbReference type="ARBA" id="ARBA00004245"/>
    </source>
</evidence>
<evidence type="ECO:0000256" key="2">
    <source>
        <dbReference type="ARBA" id="ARBA00022490"/>
    </source>
</evidence>
<feature type="compositionally biased region" description="Low complexity" evidence="4">
    <location>
        <begin position="811"/>
        <end position="823"/>
    </location>
</feature>
<accession>A0A9P6VI90</accession>
<feature type="compositionally biased region" description="Basic and acidic residues" evidence="4">
    <location>
        <begin position="113"/>
        <end position="128"/>
    </location>
</feature>
<feature type="region of interest" description="Disordered" evidence="4">
    <location>
        <begin position="100"/>
        <end position="134"/>
    </location>
</feature>
<feature type="region of interest" description="Disordered" evidence="4">
    <location>
        <begin position="556"/>
        <end position="633"/>
    </location>
</feature>
<comment type="caution">
    <text evidence="6">The sequence shown here is derived from an EMBL/GenBank/DDBJ whole genome shotgun (WGS) entry which is preliminary data.</text>
</comment>
<protein>
    <recommendedName>
        <fullName evidence="5">GAR domain-containing protein</fullName>
    </recommendedName>
</protein>
<proteinExistence type="predicted"/>
<reference evidence="6" key="1">
    <citation type="submission" date="2019-07" db="EMBL/GenBank/DDBJ databases">
        <title>Hyphodiscus hymeniophilus genome sequencing and assembly.</title>
        <authorList>
            <person name="Kramer G."/>
            <person name="Nodwell J."/>
        </authorList>
    </citation>
    <scope>NUCLEOTIDE SEQUENCE</scope>
    <source>
        <strain evidence="6">ATCC 34498</strain>
    </source>
</reference>
<evidence type="ECO:0000313" key="6">
    <source>
        <dbReference type="EMBL" id="KAG0648190.1"/>
    </source>
</evidence>
<dbReference type="OrthoDB" id="5409589at2759"/>
<name>A0A9P6VI90_9HELO</name>
<keyword evidence="3" id="KW-0206">Cytoskeleton</keyword>
<feature type="compositionally biased region" description="Polar residues" evidence="4">
    <location>
        <begin position="698"/>
        <end position="708"/>
    </location>
</feature>
<keyword evidence="2" id="KW-0963">Cytoplasm</keyword>
<keyword evidence="7" id="KW-1185">Reference proteome</keyword>
<dbReference type="Pfam" id="PF02187">
    <property type="entry name" value="GAS2"/>
    <property type="match status" value="1"/>
</dbReference>
<feature type="compositionally biased region" description="Basic and acidic residues" evidence="4">
    <location>
        <begin position="419"/>
        <end position="443"/>
    </location>
</feature>
<sequence>MDPPRINPPELFTRAHQRIASLSPTRSPTRQRITDDILADLSPATTLEAFTNPSGRLRASVEAATPSERSFGIRATIASKKIQEWVDELSTWPWPSEAGSAGFEVPAAKRRRVSTDERTARTGHREPSPGEEEYIGSLPAEEVARYENRIDDIHEDMEDLDVEEIKSTVLNTHLSPKSRPSSSGSNAPVPSSFSSYTRMDDFTAVVTATVLQALPTLSRLTRLLDFWTVRLLVLRKVPLLLHALDDAEVALKSGWQILETPWSDDNARNGQEDKVLDRKTFDIMRDVLQDRVTALGKELDYMLDTLEGREDTLPEVWLDRMENIERDYGEWVVQSDQKVREGEWSKMAKARKAEEDRIKAEAEAREAVRLQAEKEQIERDLRLRLEQEEAARLERERREAEEKLRREHEAAVEANRQAEISRELEEKEAERLELERKDAEEKLQAAQEATAEAARQAKIFRKLEGERIQAEEEASRQEAERLRVENERLLASEQEAAAEAARHAEVLRIQEEARIKAEQGLDIPRPASSSSDTSTVLNRQYGDALSSPLTPCCPLSPLAMPEFPPEIEDESPLKGRVRSRIDTPTDRSLSFSPPPIPSMSPRRSFHLPKPLSLGAAESESQDSRLTPMEVPDTPMFESLDISEASVWSSPKKSSDDHIQAQISSLLESIPARIRLTSEPDTAPSPLTGSLRPAKNRRSVTPSLRSHSSLGVRAATPSFTLAPAYARGTSRPRPQSGNPEIKLYHLSRSTGEAPIKLFVRLVGENGERVMVRVGGGWADLGEYLREYASHHGRRSVVDSDKVEVQDIRPRITSTSFTASTSATTRGNGRSSPTSRPGSALDRPMSSLHIRRTRRSVGETESSAMNIRTPSTPIPMATAMANRTREFETPPSEKARSSSRLSWTEEDGGLGLAGPKAKKVAISERDEKWVESMKEKVRLASAEKEKKEAGLKDRKSFGEMDRVGGTKRLFKKG</sequence>
<feature type="domain" description="GAR" evidence="5">
    <location>
        <begin position="715"/>
        <end position="790"/>
    </location>
</feature>
<feature type="compositionally biased region" description="Basic and acidic residues" evidence="4">
    <location>
        <begin position="881"/>
        <end position="894"/>
    </location>
</feature>
<evidence type="ECO:0000259" key="5">
    <source>
        <dbReference type="PROSITE" id="PS51460"/>
    </source>
</evidence>
<dbReference type="Gene3D" id="3.30.920.20">
    <property type="entry name" value="Gas2-like domain"/>
    <property type="match status" value="1"/>
</dbReference>
<feature type="compositionally biased region" description="Basic and acidic residues" evidence="4">
    <location>
        <begin position="939"/>
        <end position="962"/>
    </location>
</feature>
<evidence type="ECO:0000313" key="7">
    <source>
        <dbReference type="Proteomes" id="UP000785200"/>
    </source>
</evidence>
<feature type="region of interest" description="Disordered" evidence="4">
    <location>
        <begin position="811"/>
        <end position="917"/>
    </location>
</feature>
<feature type="compositionally biased region" description="Polar residues" evidence="4">
    <location>
        <begin position="857"/>
        <end position="869"/>
    </location>
</feature>
<dbReference type="InterPro" id="IPR003108">
    <property type="entry name" value="GAR_dom"/>
</dbReference>
<gene>
    <name evidence="6" type="ORF">D0Z07_5232</name>
</gene>
<dbReference type="PROSITE" id="PS51460">
    <property type="entry name" value="GAR"/>
    <property type="match status" value="1"/>
</dbReference>